<accession>A0A645HJJ5</accession>
<sequence length="138" mass="15036">MDAARFGFRHNLLLGEQDRVRSPLFGFAPELVQQPVTADVAVISGNRRPAEHAVGAPDVGRVVVNSDFGGAVRFGFPVVFEADATGEQRHAAQQKNGLSDHRNRPSLDYLLYNVSGKCRFFKTNPETGLIFNVGGVIL</sequence>
<dbReference type="EMBL" id="VSSQ01093870">
    <property type="protein sequence ID" value="MPN38562.1"/>
    <property type="molecule type" value="Genomic_DNA"/>
</dbReference>
<evidence type="ECO:0000313" key="1">
    <source>
        <dbReference type="EMBL" id="MPN38562.1"/>
    </source>
</evidence>
<protein>
    <submittedName>
        <fullName evidence="1">Uncharacterized protein</fullName>
    </submittedName>
</protein>
<organism evidence="1">
    <name type="scientific">bioreactor metagenome</name>
    <dbReference type="NCBI Taxonomy" id="1076179"/>
    <lineage>
        <taxon>unclassified sequences</taxon>
        <taxon>metagenomes</taxon>
        <taxon>ecological metagenomes</taxon>
    </lineage>
</organism>
<comment type="caution">
    <text evidence="1">The sequence shown here is derived from an EMBL/GenBank/DDBJ whole genome shotgun (WGS) entry which is preliminary data.</text>
</comment>
<name>A0A645HJJ5_9ZZZZ</name>
<gene>
    <name evidence="1" type="ORF">SDC9_186086</name>
</gene>
<reference evidence="1" key="1">
    <citation type="submission" date="2019-08" db="EMBL/GenBank/DDBJ databases">
        <authorList>
            <person name="Kucharzyk K."/>
            <person name="Murdoch R.W."/>
            <person name="Higgins S."/>
            <person name="Loffler F."/>
        </authorList>
    </citation>
    <scope>NUCLEOTIDE SEQUENCE</scope>
</reference>
<proteinExistence type="predicted"/>
<dbReference type="AlphaFoldDB" id="A0A645HJJ5"/>